<comment type="caution">
    <text evidence="1">The sequence shown here is derived from an EMBL/GenBank/DDBJ whole genome shotgun (WGS) entry which is preliminary data.</text>
</comment>
<proteinExistence type="predicted"/>
<dbReference type="EMBL" id="VGLS01001233">
    <property type="protein sequence ID" value="MBM3227174.1"/>
    <property type="molecule type" value="Genomic_DNA"/>
</dbReference>
<dbReference type="AlphaFoldDB" id="A0A938B5H5"/>
<evidence type="ECO:0000313" key="1">
    <source>
        <dbReference type="EMBL" id="MBM3227174.1"/>
    </source>
</evidence>
<reference evidence="1" key="1">
    <citation type="submission" date="2019-03" db="EMBL/GenBank/DDBJ databases">
        <title>Lake Tanganyika Metagenome-Assembled Genomes (MAGs).</title>
        <authorList>
            <person name="Tran P."/>
        </authorList>
    </citation>
    <scope>NUCLEOTIDE SEQUENCE</scope>
    <source>
        <strain evidence="1">K_DeepCast_65m_m2_066</strain>
    </source>
</reference>
<protein>
    <submittedName>
        <fullName evidence="1">Uncharacterized protein</fullName>
    </submittedName>
</protein>
<sequence>MRGLVLPGTSIAGHGKVILPIAQEGTIETTGMALGGVLHRLRNDMIQLVLVTVIQQQEHGVFIVQQLGH</sequence>
<name>A0A938B5H5_UNCTE</name>
<gene>
    <name evidence="1" type="ORF">FJZ47_25695</name>
</gene>
<organism evidence="1 2">
    <name type="scientific">Tectimicrobiota bacterium</name>
    <dbReference type="NCBI Taxonomy" id="2528274"/>
    <lineage>
        <taxon>Bacteria</taxon>
        <taxon>Pseudomonadati</taxon>
        <taxon>Nitrospinota/Tectimicrobiota group</taxon>
        <taxon>Candidatus Tectimicrobiota</taxon>
    </lineage>
</organism>
<dbReference type="Proteomes" id="UP000712673">
    <property type="component" value="Unassembled WGS sequence"/>
</dbReference>
<evidence type="ECO:0000313" key="2">
    <source>
        <dbReference type="Proteomes" id="UP000712673"/>
    </source>
</evidence>
<accession>A0A938B5H5</accession>